<organism evidence="1 2">
    <name type="scientific">Eumeta variegata</name>
    <name type="common">Bagworm moth</name>
    <name type="synonym">Eumeta japonica</name>
    <dbReference type="NCBI Taxonomy" id="151549"/>
    <lineage>
        <taxon>Eukaryota</taxon>
        <taxon>Metazoa</taxon>
        <taxon>Ecdysozoa</taxon>
        <taxon>Arthropoda</taxon>
        <taxon>Hexapoda</taxon>
        <taxon>Insecta</taxon>
        <taxon>Pterygota</taxon>
        <taxon>Neoptera</taxon>
        <taxon>Endopterygota</taxon>
        <taxon>Lepidoptera</taxon>
        <taxon>Glossata</taxon>
        <taxon>Ditrysia</taxon>
        <taxon>Tineoidea</taxon>
        <taxon>Psychidae</taxon>
        <taxon>Oiketicinae</taxon>
        <taxon>Eumeta</taxon>
    </lineage>
</organism>
<reference evidence="1 2" key="1">
    <citation type="journal article" date="2019" name="Commun. Biol.">
        <title>The bagworm genome reveals a unique fibroin gene that provides high tensile strength.</title>
        <authorList>
            <person name="Kono N."/>
            <person name="Nakamura H."/>
            <person name="Ohtoshi R."/>
            <person name="Tomita M."/>
            <person name="Numata K."/>
            <person name="Arakawa K."/>
        </authorList>
    </citation>
    <scope>NUCLEOTIDE SEQUENCE [LARGE SCALE GENOMIC DNA]</scope>
</reference>
<name>A0A4C1ZMT1_EUMVA</name>
<dbReference type="AlphaFoldDB" id="A0A4C1ZMT1"/>
<accession>A0A4C1ZMT1</accession>
<evidence type="ECO:0000313" key="1">
    <source>
        <dbReference type="EMBL" id="GBP87835.1"/>
    </source>
</evidence>
<protein>
    <submittedName>
        <fullName evidence="1">Uncharacterized protein</fullName>
    </submittedName>
</protein>
<dbReference type="EMBL" id="BGZK01001889">
    <property type="protein sequence ID" value="GBP87835.1"/>
    <property type="molecule type" value="Genomic_DNA"/>
</dbReference>
<gene>
    <name evidence="1" type="ORF">EVAR_68739_1</name>
</gene>
<dbReference type="Proteomes" id="UP000299102">
    <property type="component" value="Unassembled WGS sequence"/>
</dbReference>
<proteinExistence type="predicted"/>
<evidence type="ECO:0000313" key="2">
    <source>
        <dbReference type="Proteomes" id="UP000299102"/>
    </source>
</evidence>
<sequence length="100" mass="10804">MIKQEAISKYGNPLNSPVSYLTVPKLSNLSLLRRAPLDCRVGADQSPDNGAPVSECAPQARLALWAPWASAQGSDRGLLVPAGSPIDNRHLTKNIFIRKI</sequence>
<keyword evidence="2" id="KW-1185">Reference proteome</keyword>
<comment type="caution">
    <text evidence="1">The sequence shown here is derived from an EMBL/GenBank/DDBJ whole genome shotgun (WGS) entry which is preliminary data.</text>
</comment>